<sequence>MRSPHAVLDPSAVPTPIMHGMAGALANTLSIAILYPLDQIRTLQQAASSAPSRSGTSSLQLLSPKNIPLLYQGIGSSVEALLVSYFVFFFTFAYFRRLRLRVSGKGKPSPADNLISSMAAGVINVLVTSPLWVYATNKRLGLANRGDSFPSFLMRTEKWSDLWKEDGRPVEEVRVLTDRQAVVLGGVAKFCATMATYPLQLVQTILRAQGSSQASLSTLGCLLAVYRRSGVFGCYAGLQAKLTQTVLNAMLMSVLYERILKLVHHNSLVFSAALKKYRSKLAE</sequence>
<dbReference type="InterPro" id="IPR052217">
    <property type="entry name" value="Mito/Peroxisomal_Carrier"/>
</dbReference>
<dbReference type="GO" id="GO:0044610">
    <property type="term" value="F:FMN transmembrane transporter activity"/>
    <property type="evidence" value="ECO:0007669"/>
    <property type="project" value="TreeGrafter"/>
</dbReference>
<evidence type="ECO:0000256" key="6">
    <source>
        <dbReference type="ARBA" id="ARBA00022989"/>
    </source>
</evidence>
<evidence type="ECO:0000256" key="9">
    <source>
        <dbReference type="PROSITE-ProRule" id="PRU00282"/>
    </source>
</evidence>
<dbReference type="InterPro" id="IPR023395">
    <property type="entry name" value="MCP_dom_sf"/>
</dbReference>
<dbReference type="InterPro" id="IPR018108">
    <property type="entry name" value="MCP_transmembrane"/>
</dbReference>
<dbReference type="PANTHER" id="PTHR45939">
    <property type="entry name" value="PEROXISOMAL MEMBRANE PROTEIN PMP34-RELATED"/>
    <property type="match status" value="1"/>
</dbReference>
<dbReference type="GO" id="GO:0015230">
    <property type="term" value="F:FAD transmembrane transporter activity"/>
    <property type="evidence" value="ECO:0007669"/>
    <property type="project" value="TreeGrafter"/>
</dbReference>
<dbReference type="GO" id="GO:0005347">
    <property type="term" value="F:ATP transmembrane transporter activity"/>
    <property type="evidence" value="ECO:0007669"/>
    <property type="project" value="TreeGrafter"/>
</dbReference>
<evidence type="ECO:0000256" key="10">
    <source>
        <dbReference type="RuleBase" id="RU000488"/>
    </source>
</evidence>
<comment type="subcellular location">
    <subcellularLocation>
        <location evidence="1">Peroxisome membrane</location>
        <topology evidence="1">Multi-pass membrane protein</topology>
    </subcellularLocation>
</comment>
<dbReference type="PROSITE" id="PS50920">
    <property type="entry name" value="SOLCAR"/>
    <property type="match status" value="2"/>
</dbReference>
<dbReference type="Proteomes" id="UP000570595">
    <property type="component" value="Unassembled WGS sequence"/>
</dbReference>
<organism evidence="12 13">
    <name type="scientific">Perkinsus olseni</name>
    <name type="common">Perkinsus atlanticus</name>
    <dbReference type="NCBI Taxonomy" id="32597"/>
    <lineage>
        <taxon>Eukaryota</taxon>
        <taxon>Sar</taxon>
        <taxon>Alveolata</taxon>
        <taxon>Perkinsozoa</taxon>
        <taxon>Perkinsea</taxon>
        <taxon>Perkinsida</taxon>
        <taxon>Perkinsidae</taxon>
        <taxon>Perkinsus</taxon>
    </lineage>
</organism>
<keyword evidence="5" id="KW-0677">Repeat</keyword>
<comment type="caution">
    <text evidence="12">The sequence shown here is derived from an EMBL/GenBank/DDBJ whole genome shotgun (WGS) entry which is preliminary data.</text>
</comment>
<comment type="similarity">
    <text evidence="2 10">Belongs to the mitochondrial carrier (TC 2.A.29) family.</text>
</comment>
<feature type="repeat" description="Solcar" evidence="9">
    <location>
        <begin position="176"/>
        <end position="262"/>
    </location>
</feature>
<evidence type="ECO:0000313" key="13">
    <source>
        <dbReference type="Proteomes" id="UP000570595"/>
    </source>
</evidence>
<dbReference type="PANTHER" id="PTHR45939:SF5">
    <property type="entry name" value="PEROXISOMAL MEMBRANE PROTEIN PMP34"/>
    <property type="match status" value="1"/>
</dbReference>
<dbReference type="GO" id="GO:0015228">
    <property type="term" value="F:coenzyme A transmembrane transporter activity"/>
    <property type="evidence" value="ECO:0007669"/>
    <property type="project" value="TreeGrafter"/>
</dbReference>
<evidence type="ECO:0000313" key="12">
    <source>
        <dbReference type="EMBL" id="KAF4653835.1"/>
    </source>
</evidence>
<feature type="repeat" description="Solcar" evidence="9">
    <location>
        <begin position="14"/>
        <end position="98"/>
    </location>
</feature>
<evidence type="ECO:0000256" key="3">
    <source>
        <dbReference type="ARBA" id="ARBA00022448"/>
    </source>
</evidence>
<protein>
    <recommendedName>
        <fullName evidence="14">Peroxisomal membrane protein PMP34</fullName>
    </recommendedName>
</protein>
<keyword evidence="4 9" id="KW-0812">Transmembrane</keyword>
<dbReference type="AlphaFoldDB" id="A0A7J6L2M4"/>
<evidence type="ECO:0000256" key="8">
    <source>
        <dbReference type="ARBA" id="ARBA00023140"/>
    </source>
</evidence>
<gene>
    <name evidence="12" type="ORF">FOZ61_008647</name>
</gene>
<evidence type="ECO:0000256" key="7">
    <source>
        <dbReference type="ARBA" id="ARBA00023136"/>
    </source>
</evidence>
<dbReference type="OrthoDB" id="444621at2759"/>
<reference evidence="12 13" key="1">
    <citation type="submission" date="2020-04" db="EMBL/GenBank/DDBJ databases">
        <title>Perkinsus olseni comparative genomics.</title>
        <authorList>
            <person name="Bogema D.R."/>
        </authorList>
    </citation>
    <scope>NUCLEOTIDE SEQUENCE [LARGE SCALE GENOMIC DNA]</scope>
    <source>
        <strain evidence="12">ATCC PRA-179</strain>
    </source>
</reference>
<keyword evidence="3 10" id="KW-0813">Transport</keyword>
<dbReference type="GO" id="GO:0051724">
    <property type="term" value="F:NAD transmembrane transporter activity"/>
    <property type="evidence" value="ECO:0007669"/>
    <property type="project" value="TreeGrafter"/>
</dbReference>
<dbReference type="GO" id="GO:0005778">
    <property type="term" value="C:peroxisomal membrane"/>
    <property type="evidence" value="ECO:0007669"/>
    <property type="project" value="UniProtKB-SubCell"/>
</dbReference>
<feature type="transmembrane region" description="Helical" evidence="11">
    <location>
        <begin position="69"/>
        <end position="95"/>
    </location>
</feature>
<proteinExistence type="inferred from homology"/>
<name>A0A7J6L2M4_PEROL</name>
<feature type="transmembrane region" description="Helical" evidence="11">
    <location>
        <begin position="17"/>
        <end position="37"/>
    </location>
</feature>
<evidence type="ECO:0008006" key="14">
    <source>
        <dbReference type="Google" id="ProtNLM"/>
    </source>
</evidence>
<dbReference type="Gene3D" id="1.50.40.10">
    <property type="entry name" value="Mitochondrial carrier domain"/>
    <property type="match status" value="2"/>
</dbReference>
<evidence type="ECO:0000256" key="4">
    <source>
        <dbReference type="ARBA" id="ARBA00022692"/>
    </source>
</evidence>
<accession>A0A7J6L2M4</accession>
<evidence type="ECO:0000256" key="5">
    <source>
        <dbReference type="ARBA" id="ARBA00022737"/>
    </source>
</evidence>
<keyword evidence="8" id="KW-0576">Peroxisome</keyword>
<keyword evidence="7 9" id="KW-0472">Membrane</keyword>
<dbReference type="GO" id="GO:0080122">
    <property type="term" value="F:AMP transmembrane transporter activity"/>
    <property type="evidence" value="ECO:0007669"/>
    <property type="project" value="TreeGrafter"/>
</dbReference>
<dbReference type="Pfam" id="PF00153">
    <property type="entry name" value="Mito_carr"/>
    <property type="match status" value="2"/>
</dbReference>
<evidence type="ECO:0000256" key="2">
    <source>
        <dbReference type="ARBA" id="ARBA00006375"/>
    </source>
</evidence>
<dbReference type="EMBL" id="JABAHT010000585">
    <property type="protein sequence ID" value="KAF4653835.1"/>
    <property type="molecule type" value="Genomic_DNA"/>
</dbReference>
<feature type="transmembrane region" description="Helical" evidence="11">
    <location>
        <begin position="115"/>
        <end position="135"/>
    </location>
</feature>
<dbReference type="GO" id="GO:0015217">
    <property type="term" value="F:ADP transmembrane transporter activity"/>
    <property type="evidence" value="ECO:0007669"/>
    <property type="project" value="TreeGrafter"/>
</dbReference>
<evidence type="ECO:0000256" key="11">
    <source>
        <dbReference type="SAM" id="Phobius"/>
    </source>
</evidence>
<keyword evidence="6 11" id="KW-1133">Transmembrane helix</keyword>
<dbReference type="SUPFAM" id="SSF103506">
    <property type="entry name" value="Mitochondrial carrier"/>
    <property type="match status" value="1"/>
</dbReference>
<evidence type="ECO:0000256" key="1">
    <source>
        <dbReference type="ARBA" id="ARBA00004585"/>
    </source>
</evidence>